<evidence type="ECO:0000256" key="1">
    <source>
        <dbReference type="ARBA" id="ARBA00022485"/>
    </source>
</evidence>
<reference evidence="10 11" key="1">
    <citation type="submission" date="2016-03" db="EMBL/GenBank/DDBJ databases">
        <authorList>
            <person name="Ploux O."/>
        </authorList>
    </citation>
    <scope>NUCLEOTIDE SEQUENCE [LARGE SCALE GENOMIC DNA]</scope>
    <source>
        <strain evidence="10 11">BER2</strain>
    </source>
</reference>
<dbReference type="EC" id="4.3.99.3" evidence="8"/>
<comment type="similarity">
    <text evidence="8">Belongs to the radical SAM superfamily. 7-carboxy-7-deazaguanine synthase family.</text>
</comment>
<name>A0A150WCV4_BDEBC</name>
<feature type="binding site" evidence="8">
    <location>
        <position position="39"/>
    </location>
    <ligand>
        <name>Mg(2+)</name>
        <dbReference type="ChEBI" id="CHEBI:18420"/>
    </ligand>
</feature>
<dbReference type="InterPro" id="IPR058240">
    <property type="entry name" value="rSAM_sf"/>
</dbReference>
<dbReference type="GO" id="GO:0000287">
    <property type="term" value="F:magnesium ion binding"/>
    <property type="evidence" value="ECO:0007669"/>
    <property type="project" value="UniProtKB-UniRule"/>
</dbReference>
<evidence type="ECO:0000256" key="8">
    <source>
        <dbReference type="HAMAP-Rule" id="MF_00917"/>
    </source>
</evidence>
<dbReference type="PANTHER" id="PTHR42836">
    <property type="entry name" value="7-CARBOXY-7-DEAZAGUANINE SYNTHASE"/>
    <property type="match status" value="1"/>
</dbReference>
<dbReference type="HAMAP" id="MF_00917">
    <property type="entry name" value="QueE"/>
    <property type="match status" value="1"/>
</dbReference>
<feature type="binding site" evidence="8">
    <location>
        <begin position="11"/>
        <end position="13"/>
    </location>
    <ligand>
        <name>substrate</name>
    </ligand>
</feature>
<comment type="cofactor">
    <cofactor evidence="8">
        <name>S-adenosyl-L-methionine</name>
        <dbReference type="ChEBI" id="CHEBI:59789"/>
    </cofactor>
    <text evidence="8">Binds 1 S-adenosyl-L-methionine per subunit.</text>
</comment>
<dbReference type="GO" id="GO:0008616">
    <property type="term" value="P:tRNA queuosine(34) biosynthetic process"/>
    <property type="evidence" value="ECO:0007669"/>
    <property type="project" value="UniProtKB-UniRule"/>
</dbReference>
<evidence type="ECO:0000256" key="5">
    <source>
        <dbReference type="ARBA" id="ARBA00023004"/>
    </source>
</evidence>
<keyword evidence="6 8" id="KW-0411">Iron-sulfur</keyword>
<sequence>MLKINEIFYSVQGETTYVGLPTVFVRLTACNLRCTYCDTKYSYYEGELQSLETILKEIESHKTPYVCITGGEPLLQKEVHTLMNTLCERGYKVSLETSGSKSIEQVDPRVKIILDVKTPDSGAADSFLMNNISFSTPSTEYKFVICSEKDFEWSEEFCRQHNLFEKFVVLYSPSYGQVSERWLAEKILHQNSSARLQLQLHKYIWSPETRGV</sequence>
<dbReference type="PANTHER" id="PTHR42836:SF1">
    <property type="entry name" value="7-CARBOXY-7-DEAZAGUANINE SYNTHASE"/>
    <property type="match status" value="1"/>
</dbReference>
<evidence type="ECO:0000259" key="9">
    <source>
        <dbReference type="PROSITE" id="PS51918"/>
    </source>
</evidence>
<feature type="binding site" evidence="8">
    <location>
        <position position="37"/>
    </location>
    <ligand>
        <name>[4Fe-4S] cluster</name>
        <dbReference type="ChEBI" id="CHEBI:49883"/>
        <note>4Fe-4S-S-AdoMet</note>
    </ligand>
</feature>
<comment type="caution">
    <text evidence="10">The sequence shown here is derived from an EMBL/GenBank/DDBJ whole genome shotgun (WGS) entry which is preliminary data.</text>
</comment>
<dbReference type="GO" id="GO:1904047">
    <property type="term" value="F:S-adenosyl-L-methionine binding"/>
    <property type="evidence" value="ECO:0007669"/>
    <property type="project" value="UniProtKB-UniRule"/>
</dbReference>
<evidence type="ECO:0000256" key="2">
    <source>
        <dbReference type="ARBA" id="ARBA00022691"/>
    </source>
</evidence>
<dbReference type="Gene3D" id="3.20.20.70">
    <property type="entry name" value="Aldolase class I"/>
    <property type="match status" value="1"/>
</dbReference>
<gene>
    <name evidence="8" type="primary">queE</name>
    <name evidence="10" type="ORF">AZI85_12455</name>
</gene>
<keyword evidence="5 8" id="KW-0408">Iron</keyword>
<keyword evidence="4 8" id="KW-0460">Magnesium</keyword>
<evidence type="ECO:0000313" key="10">
    <source>
        <dbReference type="EMBL" id="KYG60793.1"/>
    </source>
</evidence>
<evidence type="ECO:0000256" key="4">
    <source>
        <dbReference type="ARBA" id="ARBA00022842"/>
    </source>
</evidence>
<evidence type="ECO:0000256" key="7">
    <source>
        <dbReference type="ARBA" id="ARBA00023239"/>
    </source>
</evidence>
<dbReference type="SUPFAM" id="SSF102114">
    <property type="entry name" value="Radical SAM enzymes"/>
    <property type="match status" value="1"/>
</dbReference>
<dbReference type="SFLD" id="SFLDS00029">
    <property type="entry name" value="Radical_SAM"/>
    <property type="match status" value="1"/>
</dbReference>
<dbReference type="EMBL" id="LUKF01000019">
    <property type="protein sequence ID" value="KYG60793.1"/>
    <property type="molecule type" value="Genomic_DNA"/>
</dbReference>
<keyword evidence="2 8" id="KW-0949">S-adenosyl-L-methionine</keyword>
<dbReference type="GO" id="GO:0051539">
    <property type="term" value="F:4 iron, 4 sulfur cluster binding"/>
    <property type="evidence" value="ECO:0007669"/>
    <property type="project" value="UniProtKB-UniRule"/>
</dbReference>
<dbReference type="CDD" id="cd01335">
    <property type="entry name" value="Radical_SAM"/>
    <property type="match status" value="1"/>
</dbReference>
<keyword evidence="8" id="KW-0671">Queuosine biosynthesis</keyword>
<feature type="binding site" evidence="8">
    <location>
        <position position="34"/>
    </location>
    <ligand>
        <name>[4Fe-4S] cluster</name>
        <dbReference type="ChEBI" id="CHEBI:49883"/>
        <note>4Fe-4S-S-AdoMet</note>
    </ligand>
</feature>
<feature type="binding site" evidence="8">
    <location>
        <position position="26"/>
    </location>
    <ligand>
        <name>substrate</name>
    </ligand>
</feature>
<dbReference type="Pfam" id="PF04055">
    <property type="entry name" value="Radical_SAM"/>
    <property type="match status" value="1"/>
</dbReference>
<feature type="binding site" evidence="8">
    <location>
        <position position="30"/>
    </location>
    <ligand>
        <name>[4Fe-4S] cluster</name>
        <dbReference type="ChEBI" id="CHEBI:49883"/>
        <note>4Fe-4S-S-AdoMet</note>
    </ligand>
</feature>
<comment type="cofactor">
    <cofactor evidence="8">
        <name>Mg(2+)</name>
        <dbReference type="ChEBI" id="CHEBI:18420"/>
    </cofactor>
</comment>
<dbReference type="InterPro" id="IPR024924">
    <property type="entry name" value="7-CO-7-deazaguanine_synth-like"/>
</dbReference>
<dbReference type="UniPathway" id="UPA00391"/>
<evidence type="ECO:0000256" key="6">
    <source>
        <dbReference type="ARBA" id="ARBA00023014"/>
    </source>
</evidence>
<dbReference type="OrthoDB" id="5291284at2"/>
<proteinExistence type="inferred from homology"/>
<dbReference type="InterPro" id="IPR007197">
    <property type="entry name" value="rSAM"/>
</dbReference>
<comment type="pathway">
    <text evidence="8">Purine metabolism; 7-cyano-7-deazaguanine biosynthesis.</text>
</comment>
<keyword evidence="7 8" id="KW-0456">Lyase</keyword>
<comment type="catalytic activity">
    <reaction evidence="8">
        <text>6-carboxy-5,6,7,8-tetrahydropterin + H(+) = 7-carboxy-7-carbaguanine + NH4(+)</text>
        <dbReference type="Rhea" id="RHEA:27974"/>
        <dbReference type="ChEBI" id="CHEBI:15378"/>
        <dbReference type="ChEBI" id="CHEBI:28938"/>
        <dbReference type="ChEBI" id="CHEBI:61032"/>
        <dbReference type="ChEBI" id="CHEBI:61036"/>
        <dbReference type="EC" id="4.3.99.3"/>
    </reaction>
</comment>
<comment type="function">
    <text evidence="8">Catalyzes the complex heterocyclic radical-mediated conversion of 6-carboxy-5,6,7,8-tetrahydropterin (CPH4) to 7-carboxy-7-deazaguanine (CDG), a step common to the biosynthetic pathways of all 7-deazapurine-containing compounds.</text>
</comment>
<dbReference type="InterPro" id="IPR013785">
    <property type="entry name" value="Aldolase_TIM"/>
</dbReference>
<accession>A0A150WCV4</accession>
<comment type="caution">
    <text evidence="8">Lacks conserved residue(s) required for the propagation of feature annotation.</text>
</comment>
<dbReference type="RefSeq" id="WP_063245040.1">
    <property type="nucleotide sequence ID" value="NZ_LUKF01000019.1"/>
</dbReference>
<feature type="binding site" evidence="8">
    <location>
        <begin position="36"/>
        <end position="38"/>
    </location>
    <ligand>
        <name>S-adenosyl-L-methionine</name>
        <dbReference type="ChEBI" id="CHEBI:59789"/>
    </ligand>
</feature>
<feature type="domain" description="Radical SAM core" evidence="9">
    <location>
        <begin position="17"/>
        <end position="208"/>
    </location>
</feature>
<feature type="binding site" evidence="8">
    <location>
        <position position="71"/>
    </location>
    <ligand>
        <name>S-adenosyl-L-methionine</name>
        <dbReference type="ChEBI" id="CHEBI:59789"/>
    </ligand>
</feature>
<dbReference type="Proteomes" id="UP000075391">
    <property type="component" value="Unassembled WGS sequence"/>
</dbReference>
<keyword evidence="1 8" id="KW-0004">4Fe-4S</keyword>
<dbReference type="PIRSF" id="PIRSF000370">
    <property type="entry name" value="QueE"/>
    <property type="match status" value="1"/>
</dbReference>
<keyword evidence="3 8" id="KW-0479">Metal-binding</keyword>
<dbReference type="GO" id="GO:0016840">
    <property type="term" value="F:carbon-nitrogen lyase activity"/>
    <property type="evidence" value="ECO:0007669"/>
    <property type="project" value="UniProtKB-UniRule"/>
</dbReference>
<organism evidence="10 11">
    <name type="scientific">Bdellovibrio bacteriovorus</name>
    <dbReference type="NCBI Taxonomy" id="959"/>
    <lineage>
        <taxon>Bacteria</taxon>
        <taxon>Pseudomonadati</taxon>
        <taxon>Bdellovibrionota</taxon>
        <taxon>Bdellovibrionia</taxon>
        <taxon>Bdellovibrionales</taxon>
        <taxon>Pseudobdellovibrionaceae</taxon>
        <taxon>Bdellovibrio</taxon>
    </lineage>
</organism>
<dbReference type="AlphaFoldDB" id="A0A150WCV4"/>
<dbReference type="PROSITE" id="PS51918">
    <property type="entry name" value="RADICAL_SAM"/>
    <property type="match status" value="1"/>
</dbReference>
<comment type="cofactor">
    <cofactor evidence="8">
        <name>[4Fe-4S] cluster</name>
        <dbReference type="ChEBI" id="CHEBI:49883"/>
    </cofactor>
    <text evidence="8">Binds 1 [4Fe-4S] cluster. The cluster is coordinated with 3 cysteines and an exchangeable S-adenosyl-L-methionine.</text>
</comment>
<feature type="binding site" evidence="8">
    <location>
        <position position="69"/>
    </location>
    <ligand>
        <name>substrate</name>
    </ligand>
</feature>
<evidence type="ECO:0000313" key="11">
    <source>
        <dbReference type="Proteomes" id="UP000075391"/>
    </source>
</evidence>
<evidence type="ECO:0000256" key="3">
    <source>
        <dbReference type="ARBA" id="ARBA00022723"/>
    </source>
</evidence>
<comment type="subunit">
    <text evidence="8">Homodimer.</text>
</comment>
<protein>
    <recommendedName>
        <fullName evidence="8">7-carboxy-7-deazaguanine synthase</fullName>
        <shortName evidence="8">CDG synthase</shortName>
        <ecNumber evidence="8">4.3.99.3</ecNumber>
    </recommendedName>
    <alternativeName>
        <fullName evidence="8">Queuosine biosynthesis protein QueE</fullName>
    </alternativeName>
</protein>